<keyword evidence="1" id="KW-0175">Coiled coil</keyword>
<feature type="coiled-coil region" evidence="1">
    <location>
        <begin position="80"/>
        <end position="184"/>
    </location>
</feature>
<organism evidence="2 3">
    <name type="scientific">Paractinoplanes tereljensis</name>
    <dbReference type="NCBI Taxonomy" id="571912"/>
    <lineage>
        <taxon>Bacteria</taxon>
        <taxon>Bacillati</taxon>
        <taxon>Actinomycetota</taxon>
        <taxon>Actinomycetes</taxon>
        <taxon>Micromonosporales</taxon>
        <taxon>Micromonosporaceae</taxon>
        <taxon>Paractinoplanes</taxon>
    </lineage>
</organism>
<comment type="caution">
    <text evidence="2">The sequence shown here is derived from an EMBL/GenBank/DDBJ whole genome shotgun (WGS) entry which is preliminary data.</text>
</comment>
<dbReference type="Proteomes" id="UP000623608">
    <property type="component" value="Unassembled WGS sequence"/>
</dbReference>
<evidence type="ECO:0000313" key="3">
    <source>
        <dbReference type="Proteomes" id="UP000623608"/>
    </source>
</evidence>
<dbReference type="RefSeq" id="WP_203811997.1">
    <property type="nucleotide sequence ID" value="NZ_BOMY01000043.1"/>
</dbReference>
<evidence type="ECO:0000256" key="1">
    <source>
        <dbReference type="SAM" id="Coils"/>
    </source>
</evidence>
<proteinExistence type="predicted"/>
<dbReference type="EMBL" id="BOMY01000043">
    <property type="protein sequence ID" value="GIF24118.1"/>
    <property type="molecule type" value="Genomic_DNA"/>
</dbReference>
<keyword evidence="3" id="KW-1185">Reference proteome</keyword>
<accession>A0A919NTM2</accession>
<name>A0A919NTM2_9ACTN</name>
<protein>
    <submittedName>
        <fullName evidence="2">Uncharacterized protein</fullName>
    </submittedName>
</protein>
<sequence>MEAVVSDNQTVERVKIARQHSAIGSATVVLPVFSAPATSAPPTTADAGLPPDEALQVLSLAQRTAENHITAANRHAQTVRAEAQASAEQIKTEARSYADQVRAEADRLLDDARATFEQRRRDADTEAEEVRQQAAAALADARAAAAQIVADGRERAEQSDLRARHRYEDAVGSLEIKREALQKQIETLVVFDADYRHQLASFMHTQLRVLWGERSEAAGEQLARAQLPGGPVGAADRI</sequence>
<reference evidence="2" key="1">
    <citation type="submission" date="2021-01" db="EMBL/GenBank/DDBJ databases">
        <title>Whole genome shotgun sequence of Actinoplanes tereljensis NBRC 105297.</title>
        <authorList>
            <person name="Komaki H."/>
            <person name="Tamura T."/>
        </authorList>
    </citation>
    <scope>NUCLEOTIDE SEQUENCE</scope>
    <source>
        <strain evidence="2">NBRC 105297</strain>
    </source>
</reference>
<dbReference type="AlphaFoldDB" id="A0A919NTM2"/>
<gene>
    <name evidence="2" type="ORF">Ate02nite_68480</name>
</gene>
<evidence type="ECO:0000313" key="2">
    <source>
        <dbReference type="EMBL" id="GIF24118.1"/>
    </source>
</evidence>